<keyword evidence="1" id="KW-0472">Membrane</keyword>
<evidence type="ECO:0000256" key="1">
    <source>
        <dbReference type="SAM" id="Phobius"/>
    </source>
</evidence>
<dbReference type="OrthoDB" id="9971767at2759"/>
<evidence type="ECO:0000313" key="3">
    <source>
        <dbReference type="Proteomes" id="UP000663891"/>
    </source>
</evidence>
<evidence type="ECO:0000313" key="2">
    <source>
        <dbReference type="EMBL" id="CAF0856509.1"/>
    </source>
</evidence>
<keyword evidence="1" id="KW-1133">Transmembrane helix</keyword>
<dbReference type="Proteomes" id="UP000663891">
    <property type="component" value="Unassembled WGS sequence"/>
</dbReference>
<accession>A0A813WVH8</accession>
<proteinExistence type="predicted"/>
<gene>
    <name evidence="2" type="ORF">VCS650_LOCUS6959</name>
</gene>
<feature type="transmembrane region" description="Helical" evidence="1">
    <location>
        <begin position="6"/>
        <end position="27"/>
    </location>
</feature>
<protein>
    <submittedName>
        <fullName evidence="2">Uncharacterized protein</fullName>
    </submittedName>
</protein>
<comment type="caution">
    <text evidence="2">The sequence shown here is derived from an EMBL/GenBank/DDBJ whole genome shotgun (WGS) entry which is preliminary data.</text>
</comment>
<sequence>MYTRLVTIWTIIAMFYFITINGASIGASDNETGQVQLTQDQCNGLVECDKNVLEVERTDKHQYTAVKLVSYDLIIKPPTNCWTSYNKFMTANIQKFKDWANRNCRNYIGCWCCPQGGLCVTFIVKFDFWRCFIIQPPILVKTLPVFEPESEIAAQ</sequence>
<dbReference type="AlphaFoldDB" id="A0A813WVH8"/>
<name>A0A813WVH8_9BILA</name>
<dbReference type="EMBL" id="CAJNON010000043">
    <property type="protein sequence ID" value="CAF0856509.1"/>
    <property type="molecule type" value="Genomic_DNA"/>
</dbReference>
<reference evidence="2" key="1">
    <citation type="submission" date="2021-02" db="EMBL/GenBank/DDBJ databases">
        <authorList>
            <person name="Nowell W R."/>
        </authorList>
    </citation>
    <scope>NUCLEOTIDE SEQUENCE</scope>
</reference>
<keyword evidence="1" id="KW-0812">Transmembrane</keyword>
<organism evidence="2 3">
    <name type="scientific">Adineta steineri</name>
    <dbReference type="NCBI Taxonomy" id="433720"/>
    <lineage>
        <taxon>Eukaryota</taxon>
        <taxon>Metazoa</taxon>
        <taxon>Spiralia</taxon>
        <taxon>Gnathifera</taxon>
        <taxon>Rotifera</taxon>
        <taxon>Eurotatoria</taxon>
        <taxon>Bdelloidea</taxon>
        <taxon>Adinetida</taxon>
        <taxon>Adinetidae</taxon>
        <taxon>Adineta</taxon>
    </lineage>
</organism>